<sequence>MRRPPVREYPRPNHIRDYPCGPHFQAGYIVDKAAGWRLERPVIDVRQCINCLRCYLACPEGAIARQANKVEVDLEFCKGCGICVHECPKDLIHMTAEGT</sequence>
<reference evidence="8 9" key="1">
    <citation type="submission" date="2019-03" db="EMBL/GenBank/DDBJ databases">
        <title>Genomic Encyclopedia of Type Strains, Phase IV (KMG-IV): sequencing the most valuable type-strain genomes for metagenomic binning, comparative biology and taxonomic classification.</title>
        <authorList>
            <person name="Goeker M."/>
        </authorList>
    </citation>
    <scope>NUCLEOTIDE SEQUENCE [LARGE SCALE GENOMIC DNA]</scope>
    <source>
        <strain evidence="8 9">DSM 11170</strain>
    </source>
</reference>
<dbReference type="GO" id="GO:0016625">
    <property type="term" value="F:oxidoreductase activity, acting on the aldehyde or oxo group of donors, iron-sulfur protein as acceptor"/>
    <property type="evidence" value="ECO:0007669"/>
    <property type="project" value="InterPro"/>
</dbReference>
<dbReference type="GO" id="GO:0051539">
    <property type="term" value="F:4 iron, 4 sulfur cluster binding"/>
    <property type="evidence" value="ECO:0007669"/>
    <property type="project" value="UniProtKB-KW"/>
</dbReference>
<keyword evidence="8" id="KW-0670">Pyruvate</keyword>
<keyword evidence="9" id="KW-1185">Reference proteome</keyword>
<feature type="domain" description="4Fe-4S ferredoxin-type" evidence="7">
    <location>
        <begin position="39"/>
        <end position="63"/>
    </location>
</feature>
<evidence type="ECO:0000256" key="3">
    <source>
        <dbReference type="ARBA" id="ARBA00022723"/>
    </source>
</evidence>
<dbReference type="EMBL" id="SLXT01000002">
    <property type="protein sequence ID" value="TCP68718.1"/>
    <property type="molecule type" value="Genomic_DNA"/>
</dbReference>
<dbReference type="RefSeq" id="WP_131917914.1">
    <property type="nucleotide sequence ID" value="NZ_JAOQNU010000002.1"/>
</dbReference>
<dbReference type="InterPro" id="IPR017896">
    <property type="entry name" value="4Fe4S_Fe-S-bd"/>
</dbReference>
<keyword evidence="4" id="KW-0677">Repeat</keyword>
<accession>A0A4R2RYS7</accession>
<keyword evidence="6" id="KW-0411">Iron-sulfur</keyword>
<evidence type="ECO:0000313" key="9">
    <source>
        <dbReference type="Proteomes" id="UP000294813"/>
    </source>
</evidence>
<name>A0A4R2RYS7_9FIRM</name>
<evidence type="ECO:0000256" key="6">
    <source>
        <dbReference type="ARBA" id="ARBA00023014"/>
    </source>
</evidence>
<dbReference type="PANTHER" id="PTHR43724:SF1">
    <property type="entry name" value="PYRUVATE SYNTHASE SUBUNIT PORD"/>
    <property type="match status" value="1"/>
</dbReference>
<organism evidence="8 9">
    <name type="scientific">Heliophilum fasciatum</name>
    <dbReference type="NCBI Taxonomy" id="35700"/>
    <lineage>
        <taxon>Bacteria</taxon>
        <taxon>Bacillati</taxon>
        <taxon>Bacillota</taxon>
        <taxon>Clostridia</taxon>
        <taxon>Eubacteriales</taxon>
        <taxon>Heliobacteriaceae</taxon>
        <taxon>Heliophilum</taxon>
    </lineage>
</organism>
<evidence type="ECO:0000259" key="7">
    <source>
        <dbReference type="PROSITE" id="PS51379"/>
    </source>
</evidence>
<dbReference type="InterPro" id="IPR017900">
    <property type="entry name" value="4Fe4S_Fe_S_CS"/>
</dbReference>
<dbReference type="Pfam" id="PF14697">
    <property type="entry name" value="Fer4_21"/>
    <property type="match status" value="1"/>
</dbReference>
<gene>
    <name evidence="8" type="ORF">EDD73_102114</name>
</gene>
<protein>
    <submittedName>
        <fullName evidence="8">Pyruvate ferredoxin oxidoreductase delta subunit</fullName>
    </submittedName>
</protein>
<evidence type="ECO:0000256" key="4">
    <source>
        <dbReference type="ARBA" id="ARBA00022737"/>
    </source>
</evidence>
<dbReference type="NCBIfam" id="TIGR02179">
    <property type="entry name" value="PorD_KorD"/>
    <property type="match status" value="1"/>
</dbReference>
<dbReference type="OrthoDB" id="9794954at2"/>
<keyword evidence="2" id="KW-0004">4Fe-4S</keyword>
<evidence type="ECO:0000256" key="5">
    <source>
        <dbReference type="ARBA" id="ARBA00023004"/>
    </source>
</evidence>
<keyword evidence="3" id="KW-0479">Metal-binding</keyword>
<evidence type="ECO:0000313" key="8">
    <source>
        <dbReference type="EMBL" id="TCP68718.1"/>
    </source>
</evidence>
<proteinExistence type="predicted"/>
<comment type="cofactor">
    <cofactor evidence="1">
        <name>[4Fe-4S] cluster</name>
        <dbReference type="ChEBI" id="CHEBI:49883"/>
    </cofactor>
</comment>
<dbReference type="SUPFAM" id="SSF54862">
    <property type="entry name" value="4Fe-4S ferredoxins"/>
    <property type="match status" value="1"/>
</dbReference>
<evidence type="ECO:0000256" key="1">
    <source>
        <dbReference type="ARBA" id="ARBA00001966"/>
    </source>
</evidence>
<dbReference type="PANTHER" id="PTHR43724">
    <property type="entry name" value="PYRUVATE SYNTHASE SUBUNIT PORD"/>
    <property type="match status" value="1"/>
</dbReference>
<dbReference type="PROSITE" id="PS00198">
    <property type="entry name" value="4FE4S_FER_1"/>
    <property type="match status" value="2"/>
</dbReference>
<dbReference type="Gene3D" id="3.30.70.20">
    <property type="match status" value="1"/>
</dbReference>
<dbReference type="GO" id="GO:0046872">
    <property type="term" value="F:metal ion binding"/>
    <property type="evidence" value="ECO:0007669"/>
    <property type="project" value="UniProtKB-KW"/>
</dbReference>
<dbReference type="Proteomes" id="UP000294813">
    <property type="component" value="Unassembled WGS sequence"/>
</dbReference>
<dbReference type="InterPro" id="IPR011898">
    <property type="entry name" value="PorD_KorD"/>
</dbReference>
<keyword evidence="5" id="KW-0408">Iron</keyword>
<comment type="caution">
    <text evidence="8">The sequence shown here is derived from an EMBL/GenBank/DDBJ whole genome shotgun (WGS) entry which is preliminary data.</text>
</comment>
<dbReference type="AlphaFoldDB" id="A0A4R2RYS7"/>
<dbReference type="PROSITE" id="PS51379">
    <property type="entry name" value="4FE4S_FER_2"/>
    <property type="match status" value="2"/>
</dbReference>
<evidence type="ECO:0000256" key="2">
    <source>
        <dbReference type="ARBA" id="ARBA00022485"/>
    </source>
</evidence>
<feature type="domain" description="4Fe-4S ferredoxin-type" evidence="7">
    <location>
        <begin position="68"/>
        <end position="97"/>
    </location>
</feature>